<evidence type="ECO:0000313" key="7">
    <source>
        <dbReference type="EMBL" id="KAF9336014.1"/>
    </source>
</evidence>
<evidence type="ECO:0000256" key="3">
    <source>
        <dbReference type="ARBA" id="ARBA00022989"/>
    </source>
</evidence>
<dbReference type="PANTHER" id="PTHR12911">
    <property type="entry name" value="SAD1/UNC-84-LIKE PROTEIN-RELATED"/>
    <property type="match status" value="1"/>
</dbReference>
<dbReference type="InterPro" id="IPR012919">
    <property type="entry name" value="SUN_dom"/>
</dbReference>
<feature type="region of interest" description="Disordered" evidence="5">
    <location>
        <begin position="304"/>
        <end position="353"/>
    </location>
</feature>
<evidence type="ECO:0000256" key="5">
    <source>
        <dbReference type="SAM" id="MobiDB-lite"/>
    </source>
</evidence>
<feature type="domain" description="SUN" evidence="6">
    <location>
        <begin position="962"/>
        <end position="1195"/>
    </location>
</feature>
<feature type="compositionally biased region" description="Polar residues" evidence="5">
    <location>
        <begin position="311"/>
        <end position="328"/>
    </location>
</feature>
<dbReference type="GO" id="GO:0034993">
    <property type="term" value="C:meiotic nuclear membrane microtubule tethering complex"/>
    <property type="evidence" value="ECO:0007669"/>
    <property type="project" value="TreeGrafter"/>
</dbReference>
<dbReference type="Gene3D" id="1.20.5.170">
    <property type="match status" value="1"/>
</dbReference>
<dbReference type="Gene3D" id="2.60.120.260">
    <property type="entry name" value="Galactose-binding domain-like"/>
    <property type="match status" value="1"/>
</dbReference>
<feature type="region of interest" description="Disordered" evidence="5">
    <location>
        <begin position="1068"/>
        <end position="1111"/>
    </location>
</feature>
<feature type="region of interest" description="Disordered" evidence="5">
    <location>
        <begin position="378"/>
        <end position="404"/>
    </location>
</feature>
<dbReference type="EMBL" id="JAAAUY010000076">
    <property type="protein sequence ID" value="KAF9336014.1"/>
    <property type="molecule type" value="Genomic_DNA"/>
</dbReference>
<dbReference type="PANTHER" id="PTHR12911:SF8">
    <property type="entry name" value="KLAROID PROTEIN-RELATED"/>
    <property type="match status" value="1"/>
</dbReference>
<feature type="compositionally biased region" description="Basic residues" evidence="5">
    <location>
        <begin position="329"/>
        <end position="341"/>
    </location>
</feature>
<gene>
    <name evidence="7" type="ORF">BG006_009989</name>
</gene>
<dbReference type="GO" id="GO:0043495">
    <property type="term" value="F:protein-membrane adaptor activity"/>
    <property type="evidence" value="ECO:0007669"/>
    <property type="project" value="TreeGrafter"/>
</dbReference>
<keyword evidence="2" id="KW-0812">Transmembrane</keyword>
<evidence type="ECO:0000256" key="4">
    <source>
        <dbReference type="ARBA" id="ARBA00023136"/>
    </source>
</evidence>
<dbReference type="PROSITE" id="PS51469">
    <property type="entry name" value="SUN"/>
    <property type="match status" value="1"/>
</dbReference>
<comment type="caution">
    <text evidence="7">The sequence shown here is derived from an EMBL/GenBank/DDBJ whole genome shotgun (WGS) entry which is preliminary data.</text>
</comment>
<dbReference type="Pfam" id="PF07738">
    <property type="entry name" value="Sad1_UNC"/>
    <property type="match status" value="2"/>
</dbReference>
<feature type="compositionally biased region" description="Low complexity" evidence="5">
    <location>
        <begin position="68"/>
        <end position="78"/>
    </location>
</feature>
<evidence type="ECO:0000256" key="2">
    <source>
        <dbReference type="ARBA" id="ARBA00022692"/>
    </source>
</evidence>
<keyword evidence="8" id="KW-1185">Reference proteome</keyword>
<feature type="compositionally biased region" description="Polar residues" evidence="5">
    <location>
        <begin position="107"/>
        <end position="116"/>
    </location>
</feature>
<evidence type="ECO:0000259" key="6">
    <source>
        <dbReference type="PROSITE" id="PS51469"/>
    </source>
</evidence>
<sequence>MTQKRTIPISPAQPVVDTLLLPGVIGTTVQGPKTPVRSPPNNNMFPSTLSRENSALRHNRQQIDSPRRPSASSPPMSRYIDAEVALSPTSEQLPHDLPLGRYGFKSPSRNTLTSSDQWRKSIRQQDTPVAGEKRSDASYFHQTLQQSDSEDDIINNNNNGHSDDHPSQRRQQKLQVRHDHESPRSRKRRQEAAQRVPVNHRHDSDYEIEDEEEYEDEDDGEGLDVGVGEDEQYYYQSPYPDTHDSEEEYREEELSPEQLAFEEAERKREKEQIGFLERVTTFFWNQMDDIGATPKNLQQYRQLQLQQQKQNHANSDSDASAYSLTSARARSRKAPLKRRSKPGPFLVPSLPKQGSFNVPSMRHLDSGIGMTSWIDERHRSESRDGDIHQREQSSRASVHIDQHSPQELYSDHYQKQQPLYQENVKEHGYGRTRRRTLSKEYVRPTATEPAQRNPTPRIYPWHVLGRLMSMYMQKILELYQVFIGTLEVYLRTMLAWIQFAITWPWLHRDDIQYYGGRFIRAGVETGLFRPGTLSRLALLGLVLLVANWIGVQEWGTKRFSYVGHHPNGTRASTSRDASSWLKNTVSSTWSGIMRLPSSQPNTRQNTDTDMEGRTWRDWVPHVPALHLWIPSRSARPSRSSSKIFIPTDQINSLEELGSRIELIQQALEELGQSDDKLGQDLQDKFDGILAKVTNVDRRVTAVDGRVTAVDGRVVDMDGRVTAVDGRIIAMDRRVTDVDGRVIDVDGRVSAVDRRVTDVDGRVTYTDTRLSSMDQRLDKISLELDSLKAYVSSGQWIEQTVMEHVRDEIPKYLVVSRDPHTGKLVIPAEFWDTARSLFATQEQLQTSIQDNEARANKFLEDNERAMEALVDGRMTKVTRAMFLNLVRTEANQIWQGLEKNVVALLERQGKLQGRTAPSRAVTDPSRQLTDVERELISGLIDEALEKYSADAMAKPDYALFSAGGRIIPRLTSPNYYHEVKLNLLGRLGLRFLVPLPRKEKPAEKAIEPSVHAGECWAMNGQEGQLAIRLARKIVVTEVTIEHADASVVLDMGSAPKEIEIWSLKGSEDAAPVSASPATSETAAGGTGEEKKSTLEAGSSETGEDKNRTVGNWWNSGIPWPGASLLDTIEFDADTSAAEGGDVDTEVRRKPKSRQTFMIPLSKQTSPSVGVVLRIKSNWGHPQFTCVYRVRVHGYEPSDPSTSTSTL</sequence>
<keyword evidence="3" id="KW-1133">Transmembrane helix</keyword>
<dbReference type="AlphaFoldDB" id="A0A9P5SSY3"/>
<organism evidence="7 8">
    <name type="scientific">Podila minutissima</name>
    <dbReference type="NCBI Taxonomy" id="64525"/>
    <lineage>
        <taxon>Eukaryota</taxon>
        <taxon>Fungi</taxon>
        <taxon>Fungi incertae sedis</taxon>
        <taxon>Mucoromycota</taxon>
        <taxon>Mortierellomycotina</taxon>
        <taxon>Mortierellomycetes</taxon>
        <taxon>Mortierellales</taxon>
        <taxon>Mortierellaceae</taxon>
        <taxon>Podila</taxon>
    </lineage>
</organism>
<dbReference type="Proteomes" id="UP000696485">
    <property type="component" value="Unassembled WGS sequence"/>
</dbReference>
<keyword evidence="4" id="KW-0472">Membrane</keyword>
<proteinExistence type="predicted"/>
<dbReference type="InterPro" id="IPR045119">
    <property type="entry name" value="SUN1-5"/>
</dbReference>
<accession>A0A9P5SSY3</accession>
<protein>
    <recommendedName>
        <fullName evidence="6">SUN domain-containing protein</fullName>
    </recommendedName>
</protein>
<name>A0A9P5SSY3_9FUNG</name>
<evidence type="ECO:0000256" key="1">
    <source>
        <dbReference type="ARBA" id="ARBA00004370"/>
    </source>
</evidence>
<feature type="region of interest" description="Disordered" evidence="5">
    <location>
        <begin position="29"/>
        <end position="226"/>
    </location>
</feature>
<reference evidence="7" key="1">
    <citation type="journal article" date="2020" name="Fungal Divers.">
        <title>Resolving the Mortierellaceae phylogeny through synthesis of multi-gene phylogenetics and phylogenomics.</title>
        <authorList>
            <person name="Vandepol N."/>
            <person name="Liber J."/>
            <person name="Desiro A."/>
            <person name="Na H."/>
            <person name="Kennedy M."/>
            <person name="Barry K."/>
            <person name="Grigoriev I.V."/>
            <person name="Miller A.N."/>
            <person name="O'Donnell K."/>
            <person name="Stajich J.E."/>
            <person name="Bonito G."/>
        </authorList>
    </citation>
    <scope>NUCLEOTIDE SEQUENCE</scope>
    <source>
        <strain evidence="7">NVP1</strain>
    </source>
</reference>
<dbReference type="Gene3D" id="1.20.5.340">
    <property type="match status" value="1"/>
</dbReference>
<feature type="compositionally biased region" description="Acidic residues" evidence="5">
    <location>
        <begin position="206"/>
        <end position="226"/>
    </location>
</feature>
<evidence type="ECO:0000313" key="8">
    <source>
        <dbReference type="Proteomes" id="UP000696485"/>
    </source>
</evidence>
<comment type="subcellular location">
    <subcellularLocation>
        <location evidence="1">Membrane</location>
    </subcellularLocation>
</comment>
<feature type="compositionally biased region" description="Polar residues" evidence="5">
    <location>
        <begin position="39"/>
        <end position="53"/>
    </location>
</feature>